<keyword evidence="4" id="KW-0732">Signal</keyword>
<dbReference type="GO" id="GO:0005886">
    <property type="term" value="C:plasma membrane"/>
    <property type="evidence" value="ECO:0007669"/>
    <property type="project" value="UniProtKB-SubCell"/>
</dbReference>
<dbReference type="AlphaFoldDB" id="A0A6P6S555"/>
<keyword evidence="2" id="KW-1003">Cell membrane</keyword>
<dbReference type="InterPro" id="IPR008972">
    <property type="entry name" value="Cupredoxin"/>
</dbReference>
<evidence type="ECO:0000256" key="10">
    <source>
        <dbReference type="SAM" id="MobiDB-lite"/>
    </source>
</evidence>
<feature type="transmembrane region" description="Helical" evidence="11">
    <location>
        <begin position="182"/>
        <end position="200"/>
    </location>
</feature>
<keyword evidence="11" id="KW-0812">Transmembrane</keyword>
<proteinExistence type="inferred from homology"/>
<evidence type="ECO:0000256" key="6">
    <source>
        <dbReference type="ARBA" id="ARBA00023157"/>
    </source>
</evidence>
<gene>
    <name evidence="14" type="primary">LOC113687700</name>
</gene>
<feature type="domain" description="Phytocyanin" evidence="12">
    <location>
        <begin position="33"/>
        <end position="135"/>
    </location>
</feature>
<reference evidence="14" key="2">
    <citation type="submission" date="2025-08" db="UniProtKB">
        <authorList>
            <consortium name="RefSeq"/>
        </authorList>
    </citation>
    <scope>IDENTIFICATION</scope>
    <source>
        <tissue evidence="14">Leaves</tissue>
    </source>
</reference>
<dbReference type="InterPro" id="IPR041846">
    <property type="entry name" value="ENL_dom"/>
</dbReference>
<dbReference type="Proteomes" id="UP001652660">
    <property type="component" value="Chromosome 5c"/>
</dbReference>
<dbReference type="PANTHER" id="PTHR33021">
    <property type="entry name" value="BLUE COPPER PROTEIN"/>
    <property type="match status" value="1"/>
</dbReference>
<keyword evidence="3" id="KW-0336">GPI-anchor</keyword>
<keyword evidence="6" id="KW-1015">Disulfide bond</keyword>
<dbReference type="GeneID" id="113687700"/>
<sequence length="201" mass="22213">MASSAITTAQVLKNAILWPLSVASIMAVLVSSFQFQVGGEEGWVKPTGNQTEAYNHWATRHRFHIGDSVYFRYEEDSVLVVSSSDYENCRTSHPISKFDDGNTVFQFERSGLFYFISGQPGHCKSGQRLVIRVMHPSEEVEPPQAAPSPAAPNPNGGGGEDIWDNSNNWGPPALNSTDKLTVASYFMTFLGGVIVFLYWLM</sequence>
<dbReference type="Gene3D" id="2.60.40.420">
    <property type="entry name" value="Cupredoxins - blue copper proteins"/>
    <property type="match status" value="1"/>
</dbReference>
<evidence type="ECO:0000256" key="1">
    <source>
        <dbReference type="ARBA" id="ARBA00004609"/>
    </source>
</evidence>
<evidence type="ECO:0000256" key="8">
    <source>
        <dbReference type="ARBA" id="ARBA00023288"/>
    </source>
</evidence>
<feature type="transmembrane region" description="Helical" evidence="11">
    <location>
        <begin position="16"/>
        <end position="35"/>
    </location>
</feature>
<dbReference type="CDD" id="cd11019">
    <property type="entry name" value="OsENODL1_like"/>
    <property type="match status" value="1"/>
</dbReference>
<dbReference type="RefSeq" id="XP_027061046.1">
    <property type="nucleotide sequence ID" value="XM_027205245.2"/>
</dbReference>
<reference evidence="13" key="1">
    <citation type="journal article" date="2025" name="Foods">
        <title>Unveiling the Microbial Signatures of Arabica Coffee Cherries: Insights into Ripeness Specific Diversity, Functional Traits, and Implications for Quality and Safety.</title>
        <authorList>
            <consortium name="RefSeq"/>
            <person name="Tenea G.N."/>
            <person name="Cifuentes V."/>
            <person name="Reyes P."/>
            <person name="Cevallos-Vallejos M."/>
        </authorList>
    </citation>
    <scope>NUCLEOTIDE SEQUENCE [LARGE SCALE GENOMIC DNA]</scope>
</reference>
<evidence type="ECO:0000313" key="14">
    <source>
        <dbReference type="RefSeq" id="XP_027061046.1"/>
    </source>
</evidence>
<keyword evidence="8" id="KW-0449">Lipoprotein</keyword>
<comment type="similarity">
    <text evidence="9">Belongs to the early nodulin-like (ENODL) family.</text>
</comment>
<evidence type="ECO:0000256" key="2">
    <source>
        <dbReference type="ARBA" id="ARBA00022475"/>
    </source>
</evidence>
<evidence type="ECO:0000256" key="11">
    <source>
        <dbReference type="SAM" id="Phobius"/>
    </source>
</evidence>
<dbReference type="GO" id="GO:0009055">
    <property type="term" value="F:electron transfer activity"/>
    <property type="evidence" value="ECO:0007669"/>
    <property type="project" value="InterPro"/>
</dbReference>
<protein>
    <submittedName>
        <fullName evidence="14">Early nodulin-like protein 6</fullName>
    </submittedName>
</protein>
<dbReference type="PANTHER" id="PTHR33021:SF14">
    <property type="entry name" value="OS01G0272700 PROTEIN"/>
    <property type="match status" value="1"/>
</dbReference>
<comment type="subcellular location">
    <subcellularLocation>
        <location evidence="1">Cell membrane</location>
        <topology evidence="1">Lipid-anchor</topology>
        <topology evidence="1">GPI-anchor</topology>
    </subcellularLocation>
</comment>
<dbReference type="InterPro" id="IPR039391">
    <property type="entry name" value="Phytocyanin-like"/>
</dbReference>
<dbReference type="OrthoDB" id="959565at2759"/>
<name>A0A6P6S555_COFAR</name>
<keyword evidence="13" id="KW-1185">Reference proteome</keyword>
<evidence type="ECO:0000256" key="4">
    <source>
        <dbReference type="ARBA" id="ARBA00022729"/>
    </source>
</evidence>
<evidence type="ECO:0000256" key="3">
    <source>
        <dbReference type="ARBA" id="ARBA00022622"/>
    </source>
</evidence>
<dbReference type="FunFam" id="2.60.40.420:FF:000010">
    <property type="entry name" value="Early nodulin-like protein 1"/>
    <property type="match status" value="1"/>
</dbReference>
<dbReference type="GO" id="GO:0098552">
    <property type="term" value="C:side of membrane"/>
    <property type="evidence" value="ECO:0007669"/>
    <property type="project" value="UniProtKB-KW"/>
</dbReference>
<dbReference type="PROSITE" id="PS51485">
    <property type="entry name" value="PHYTOCYANIN"/>
    <property type="match status" value="1"/>
</dbReference>
<dbReference type="SUPFAM" id="SSF49503">
    <property type="entry name" value="Cupredoxins"/>
    <property type="match status" value="1"/>
</dbReference>
<feature type="region of interest" description="Disordered" evidence="10">
    <location>
        <begin position="137"/>
        <end position="168"/>
    </location>
</feature>
<keyword evidence="11" id="KW-1133">Transmembrane helix</keyword>
<evidence type="ECO:0000256" key="9">
    <source>
        <dbReference type="ARBA" id="ARBA00035011"/>
    </source>
</evidence>
<dbReference type="Pfam" id="PF02298">
    <property type="entry name" value="Cu_bind_like"/>
    <property type="match status" value="1"/>
</dbReference>
<keyword evidence="7" id="KW-0325">Glycoprotein</keyword>
<dbReference type="InterPro" id="IPR003245">
    <property type="entry name" value="Phytocyanin_dom"/>
</dbReference>
<accession>A0A6P6S555</accession>
<evidence type="ECO:0000256" key="5">
    <source>
        <dbReference type="ARBA" id="ARBA00023136"/>
    </source>
</evidence>
<evidence type="ECO:0000256" key="7">
    <source>
        <dbReference type="ARBA" id="ARBA00023180"/>
    </source>
</evidence>
<keyword evidence="5 11" id="KW-0472">Membrane</keyword>
<evidence type="ECO:0000259" key="12">
    <source>
        <dbReference type="PROSITE" id="PS51485"/>
    </source>
</evidence>
<organism evidence="13 14">
    <name type="scientific">Coffea arabica</name>
    <name type="common">Arabian coffee</name>
    <dbReference type="NCBI Taxonomy" id="13443"/>
    <lineage>
        <taxon>Eukaryota</taxon>
        <taxon>Viridiplantae</taxon>
        <taxon>Streptophyta</taxon>
        <taxon>Embryophyta</taxon>
        <taxon>Tracheophyta</taxon>
        <taxon>Spermatophyta</taxon>
        <taxon>Magnoliopsida</taxon>
        <taxon>eudicotyledons</taxon>
        <taxon>Gunneridae</taxon>
        <taxon>Pentapetalae</taxon>
        <taxon>asterids</taxon>
        <taxon>lamiids</taxon>
        <taxon>Gentianales</taxon>
        <taxon>Rubiaceae</taxon>
        <taxon>Ixoroideae</taxon>
        <taxon>Gardenieae complex</taxon>
        <taxon>Bertiereae - Coffeeae clade</taxon>
        <taxon>Coffeeae</taxon>
        <taxon>Coffea</taxon>
    </lineage>
</organism>
<evidence type="ECO:0000313" key="13">
    <source>
        <dbReference type="Proteomes" id="UP001652660"/>
    </source>
</evidence>